<dbReference type="InterPro" id="IPR006901">
    <property type="entry name" value="TrmK"/>
</dbReference>
<sequence>MFELDERLMAAASFVRRGKAVCDVGTDHGHLAVYLIKEGISPLVTACDVNEKPLEAARKNAERYGVCGQMKLVLSDGLTSVPKEYAEDVVICGMGGELIASIIGACGYLKEGDRRLILQPMTQIPFLRQYLLEHGFSIECEKAACDAQHCYTVMQCRYTGVCTTPDELFCMVGRLPDEKTPQSYRYLNTQASRLMRIAQGIEMSNPQDERVQANRALAENINALLKGWETV</sequence>
<accession>A0A938X7M3</accession>
<dbReference type="Proteomes" id="UP000774750">
    <property type="component" value="Unassembled WGS sequence"/>
</dbReference>
<keyword evidence="1" id="KW-0808">Transferase</keyword>
<dbReference type="RefSeq" id="WP_204445846.1">
    <property type="nucleotide sequence ID" value="NZ_JACJKY010000007.1"/>
</dbReference>
<organism evidence="1 2">
    <name type="scientific">Merdimmobilis hominis</name>
    <dbReference type="NCBI Taxonomy" id="2897707"/>
    <lineage>
        <taxon>Bacteria</taxon>
        <taxon>Bacillati</taxon>
        <taxon>Bacillota</taxon>
        <taxon>Clostridia</taxon>
        <taxon>Eubacteriales</taxon>
        <taxon>Oscillospiraceae</taxon>
        <taxon>Merdimmobilis</taxon>
    </lineage>
</organism>
<dbReference type="AlphaFoldDB" id="A0A938X7M3"/>
<reference evidence="1" key="2">
    <citation type="journal article" date="2021" name="Sci. Rep.">
        <title>The distribution of antibiotic resistance genes in chicken gut microbiota commensals.</title>
        <authorList>
            <person name="Juricova H."/>
            <person name="Matiasovicova J."/>
            <person name="Kubasova T."/>
            <person name="Cejkova D."/>
            <person name="Rychlik I."/>
        </authorList>
    </citation>
    <scope>NUCLEOTIDE SEQUENCE</scope>
    <source>
        <strain evidence="1">An559</strain>
    </source>
</reference>
<dbReference type="PANTHER" id="PTHR38451:SF1">
    <property type="entry name" value="TRNA (ADENINE(22)-N(1))-METHYLTRANSFERASE"/>
    <property type="match status" value="1"/>
</dbReference>
<protein>
    <submittedName>
        <fullName evidence="1">SAM-dependent methyltransferase</fullName>
    </submittedName>
</protein>
<gene>
    <name evidence="1" type="ORF">H6A12_05925</name>
</gene>
<proteinExistence type="predicted"/>
<evidence type="ECO:0000313" key="1">
    <source>
        <dbReference type="EMBL" id="MBM6920691.1"/>
    </source>
</evidence>
<dbReference type="GO" id="GO:0032259">
    <property type="term" value="P:methylation"/>
    <property type="evidence" value="ECO:0007669"/>
    <property type="project" value="UniProtKB-KW"/>
</dbReference>
<keyword evidence="2" id="KW-1185">Reference proteome</keyword>
<comment type="caution">
    <text evidence="1">The sequence shown here is derived from an EMBL/GenBank/DDBJ whole genome shotgun (WGS) entry which is preliminary data.</text>
</comment>
<dbReference type="GO" id="GO:0160105">
    <property type="term" value="F:tRNA (adenine(22)-N1)-methyltransferase activity"/>
    <property type="evidence" value="ECO:0007669"/>
    <property type="project" value="InterPro"/>
</dbReference>
<keyword evidence="1" id="KW-0489">Methyltransferase</keyword>
<dbReference type="SUPFAM" id="SSF53335">
    <property type="entry name" value="S-adenosyl-L-methionine-dependent methyltransferases"/>
    <property type="match status" value="1"/>
</dbReference>
<dbReference type="CDD" id="cd02440">
    <property type="entry name" value="AdoMet_MTases"/>
    <property type="match status" value="1"/>
</dbReference>
<name>A0A938X7M3_9FIRM</name>
<dbReference type="PANTHER" id="PTHR38451">
    <property type="entry name" value="TRNA (ADENINE(22)-N(1))-METHYLTRANSFERASE"/>
    <property type="match status" value="1"/>
</dbReference>
<dbReference type="EMBL" id="JACJKY010000007">
    <property type="protein sequence ID" value="MBM6920691.1"/>
    <property type="molecule type" value="Genomic_DNA"/>
</dbReference>
<dbReference type="PIRSF" id="PIRSF018637">
    <property type="entry name" value="TrmK"/>
    <property type="match status" value="1"/>
</dbReference>
<dbReference type="InterPro" id="IPR029063">
    <property type="entry name" value="SAM-dependent_MTases_sf"/>
</dbReference>
<reference evidence="1" key="1">
    <citation type="submission" date="2020-08" db="EMBL/GenBank/DDBJ databases">
        <authorList>
            <person name="Cejkova D."/>
            <person name="Kubasova T."/>
            <person name="Jahodarova E."/>
            <person name="Rychlik I."/>
        </authorList>
    </citation>
    <scope>NUCLEOTIDE SEQUENCE</scope>
    <source>
        <strain evidence="1">An559</strain>
    </source>
</reference>
<dbReference type="Gene3D" id="3.40.50.150">
    <property type="entry name" value="Vaccinia Virus protein VP39"/>
    <property type="match status" value="1"/>
</dbReference>
<evidence type="ECO:0000313" key="2">
    <source>
        <dbReference type="Proteomes" id="UP000774750"/>
    </source>
</evidence>
<dbReference type="Pfam" id="PF12847">
    <property type="entry name" value="Methyltransf_18"/>
    <property type="match status" value="1"/>
</dbReference>